<dbReference type="InterPro" id="IPR025867">
    <property type="entry name" value="MnmE_helical"/>
</dbReference>
<dbReference type="InterPro" id="IPR027417">
    <property type="entry name" value="P-loop_NTPase"/>
</dbReference>
<comment type="cofactor">
    <cofactor evidence="6">
        <name>K(+)</name>
        <dbReference type="ChEBI" id="CHEBI:29103"/>
    </cofactor>
    <text evidence="6">Binds 1 potassium ion per subunit.</text>
</comment>
<comment type="subcellular location">
    <subcellularLocation>
        <location evidence="6">Cytoplasm</location>
    </subcellularLocation>
</comment>
<evidence type="ECO:0000256" key="2">
    <source>
        <dbReference type="ARBA" id="ARBA00022694"/>
    </source>
</evidence>
<dbReference type="NCBIfam" id="NF003661">
    <property type="entry name" value="PRK05291.1-3"/>
    <property type="match status" value="1"/>
</dbReference>
<feature type="binding site" evidence="6">
    <location>
        <begin position="278"/>
        <end position="281"/>
    </location>
    <ligand>
        <name>GTP</name>
        <dbReference type="ChEBI" id="CHEBI:37565"/>
    </ligand>
</feature>
<dbReference type="EC" id="3.6.-.-" evidence="6"/>
<keyword evidence="2 6" id="KW-0819">tRNA processing</keyword>
<dbReference type="HOGENOM" id="CLU_019624_4_1_4"/>
<keyword evidence="6" id="KW-0479">Metal-binding</keyword>
<dbReference type="HAMAP" id="MF_00379">
    <property type="entry name" value="GTPase_MnmE"/>
    <property type="match status" value="1"/>
</dbReference>
<evidence type="ECO:0000256" key="1">
    <source>
        <dbReference type="ARBA" id="ARBA00011043"/>
    </source>
</evidence>
<feature type="binding site" evidence="6">
    <location>
        <position position="24"/>
    </location>
    <ligand>
        <name>(6S)-5-formyl-5,6,7,8-tetrahydrofolate</name>
        <dbReference type="ChEBI" id="CHEBI:57457"/>
    </ligand>
</feature>
<feature type="binding site" evidence="6">
    <location>
        <position position="259"/>
    </location>
    <ligand>
        <name>Mg(2+)</name>
        <dbReference type="ChEBI" id="CHEBI:18420"/>
    </ligand>
</feature>
<accession>S5RM26</accession>
<dbReference type="GO" id="GO:0005525">
    <property type="term" value="F:GTP binding"/>
    <property type="evidence" value="ECO:0007669"/>
    <property type="project" value="UniProtKB-UniRule"/>
</dbReference>
<reference evidence="11 12" key="1">
    <citation type="journal article" date="2013" name="Curr. Biol.">
        <title>Defensive bacteriome symbiont with a drastically reduced genome.</title>
        <authorList>
            <person name="Nakabachi A."/>
            <person name="Ueoka R."/>
            <person name="Oshima K."/>
            <person name="Teta R."/>
            <person name="Mangoni A."/>
            <person name="Gurgui M."/>
            <person name="Oldham N.J."/>
            <person name="van Echten-Deckert G."/>
            <person name="Okamura K."/>
            <person name="Yamamoto K."/>
            <person name="Inoue H."/>
            <person name="Ohkuma M."/>
            <person name="Hongoh Y."/>
            <person name="Miyagishima S.Y."/>
            <person name="Hattori M."/>
            <person name="Piel J."/>
            <person name="Fukatsu T."/>
        </authorList>
    </citation>
    <scope>NUCLEOTIDE SEQUENCE [LARGE SCALE GENOMIC DNA]</scope>
    <source>
        <strain evidence="11 12">DC</strain>
    </source>
</reference>
<evidence type="ECO:0000256" key="7">
    <source>
        <dbReference type="RuleBase" id="RU003313"/>
    </source>
</evidence>
<dbReference type="eggNOG" id="COG0486">
    <property type="taxonomic scope" value="Bacteria"/>
</dbReference>
<dbReference type="Pfam" id="PF12631">
    <property type="entry name" value="MnmE_helical"/>
    <property type="match status" value="1"/>
</dbReference>
<proteinExistence type="inferred from homology"/>
<dbReference type="Gene3D" id="3.40.50.300">
    <property type="entry name" value="P-loop containing nucleotide triphosphate hydrolases"/>
    <property type="match status" value="1"/>
</dbReference>
<evidence type="ECO:0000256" key="3">
    <source>
        <dbReference type="ARBA" id="ARBA00022741"/>
    </source>
</evidence>
<feature type="domain" description="MnmE helical" evidence="10">
    <location>
        <begin position="130"/>
        <end position="469"/>
    </location>
</feature>
<dbReference type="GeneID" id="301553179"/>
<comment type="similarity">
    <text evidence="1 6 7">Belongs to the TRAFAC class TrmE-Era-EngA-EngB-Septin-like GTPase superfamily. TrmE GTPase family.</text>
</comment>
<dbReference type="CDD" id="cd14858">
    <property type="entry name" value="TrmE_N"/>
    <property type="match status" value="1"/>
</dbReference>
<dbReference type="PANTHER" id="PTHR42714:SF2">
    <property type="entry name" value="TRNA MODIFICATION GTPASE GTPBP3, MITOCHONDRIAL"/>
    <property type="match status" value="1"/>
</dbReference>
<keyword evidence="12" id="KW-1185">Reference proteome</keyword>
<feature type="binding site" evidence="6">
    <location>
        <position position="255"/>
    </location>
    <ligand>
        <name>K(+)</name>
        <dbReference type="ChEBI" id="CHEBI:29103"/>
    </ligand>
</feature>
<dbReference type="Gene3D" id="3.30.1360.120">
    <property type="entry name" value="Probable tRNA modification gtpase trme, domain 1"/>
    <property type="match status" value="1"/>
</dbReference>
<feature type="binding site" evidence="6">
    <location>
        <position position="472"/>
    </location>
    <ligand>
        <name>(6S)-5-formyl-5,6,7,8-tetrahydrofolate</name>
        <dbReference type="ChEBI" id="CHEBI:57457"/>
    </ligand>
</feature>
<dbReference type="InterPro" id="IPR006073">
    <property type="entry name" value="GTP-bd"/>
</dbReference>
<feature type="binding site" evidence="6">
    <location>
        <begin position="253"/>
        <end position="259"/>
    </location>
    <ligand>
        <name>GTP</name>
        <dbReference type="ChEBI" id="CHEBI:37565"/>
    </ligand>
</feature>
<dbReference type="STRING" id="669502.SSDC_01555"/>
<dbReference type="GO" id="GO:0003924">
    <property type="term" value="F:GTPase activity"/>
    <property type="evidence" value="ECO:0007669"/>
    <property type="project" value="UniProtKB-UniRule"/>
</dbReference>
<dbReference type="OrthoDB" id="9805918at2"/>
<dbReference type="EMBL" id="CP003468">
    <property type="protein sequence ID" value="AGS06996.1"/>
    <property type="molecule type" value="Genomic_DNA"/>
</dbReference>
<feature type="domain" description="GTP-binding protein TrmE N-terminal" evidence="9">
    <location>
        <begin position="8"/>
        <end position="127"/>
    </location>
</feature>
<evidence type="ECO:0000256" key="4">
    <source>
        <dbReference type="ARBA" id="ARBA00022958"/>
    </source>
</evidence>
<feature type="binding site" evidence="6">
    <location>
        <position position="234"/>
    </location>
    <ligand>
        <name>K(+)</name>
        <dbReference type="ChEBI" id="CHEBI:29103"/>
    </ligand>
</feature>
<dbReference type="InterPro" id="IPR005225">
    <property type="entry name" value="Small_GTP-bd"/>
</dbReference>
<feature type="binding site" evidence="6">
    <location>
        <position position="84"/>
    </location>
    <ligand>
        <name>(6S)-5-formyl-5,6,7,8-tetrahydrofolate</name>
        <dbReference type="ChEBI" id="CHEBI:57457"/>
    </ligand>
</feature>
<dbReference type="CDD" id="cd04164">
    <property type="entry name" value="trmE"/>
    <property type="match status" value="1"/>
</dbReference>
<gene>
    <name evidence="6" type="primary">mnmE</name>
    <name evidence="6" type="synonym">trmE</name>
    <name evidence="11" type="ORF">SSDC_01555</name>
</gene>
<dbReference type="InterPro" id="IPR027266">
    <property type="entry name" value="TrmE/GcvT-like"/>
</dbReference>
<keyword evidence="6" id="KW-0460">Magnesium</keyword>
<dbReference type="InterPro" id="IPR031168">
    <property type="entry name" value="G_TrmE"/>
</dbReference>
<comment type="caution">
    <text evidence="6">Lacks conserved residue(s) required for the propagation of feature annotation.</text>
</comment>
<dbReference type="InterPro" id="IPR004520">
    <property type="entry name" value="GTPase_MnmE"/>
</dbReference>
<dbReference type="Gene3D" id="1.20.120.430">
    <property type="entry name" value="tRNA modification GTPase MnmE domain 2"/>
    <property type="match status" value="1"/>
</dbReference>
<evidence type="ECO:0000256" key="5">
    <source>
        <dbReference type="ARBA" id="ARBA00023134"/>
    </source>
</evidence>
<dbReference type="GO" id="GO:0002098">
    <property type="term" value="P:tRNA wobble uridine modification"/>
    <property type="evidence" value="ECO:0007669"/>
    <property type="project" value="TreeGrafter"/>
</dbReference>
<dbReference type="GO" id="GO:0030488">
    <property type="term" value="P:tRNA methylation"/>
    <property type="evidence" value="ECO:0007669"/>
    <property type="project" value="TreeGrafter"/>
</dbReference>
<feature type="binding site" evidence="6">
    <location>
        <position position="253"/>
    </location>
    <ligand>
        <name>K(+)</name>
        <dbReference type="ChEBI" id="CHEBI:29103"/>
    </ligand>
</feature>
<dbReference type="NCBIfam" id="TIGR00450">
    <property type="entry name" value="mnmE_trmE_thdF"/>
    <property type="match status" value="1"/>
</dbReference>
<comment type="function">
    <text evidence="6">Exhibits a very high intrinsic GTPase hydrolysis rate. Involved in the addition of a carboxymethylaminomethyl (cmnm) group at the wobble position (U34) of certain tRNAs, forming tRNA-cmnm(5)s(2)U34.</text>
</comment>
<name>S5RM26_9PROT</name>
<evidence type="ECO:0000313" key="12">
    <source>
        <dbReference type="Proteomes" id="UP000015216"/>
    </source>
</evidence>
<dbReference type="InterPro" id="IPR018948">
    <property type="entry name" value="GTP-bd_TrmE_N"/>
</dbReference>
<evidence type="ECO:0000259" key="10">
    <source>
        <dbReference type="Pfam" id="PF12631"/>
    </source>
</evidence>
<evidence type="ECO:0000256" key="6">
    <source>
        <dbReference type="HAMAP-Rule" id="MF_00379"/>
    </source>
</evidence>
<feature type="binding site" evidence="6">
    <location>
        <position position="238"/>
    </location>
    <ligand>
        <name>Mg(2+)</name>
        <dbReference type="ChEBI" id="CHEBI:18420"/>
    </ligand>
</feature>
<dbReference type="Pfam" id="PF01926">
    <property type="entry name" value="MMR_HSR1"/>
    <property type="match status" value="1"/>
</dbReference>
<dbReference type="Pfam" id="PF10396">
    <property type="entry name" value="TrmE_N"/>
    <property type="match status" value="1"/>
</dbReference>
<keyword evidence="6" id="KW-0963">Cytoplasm</keyword>
<keyword evidence="3 6" id="KW-0547">Nucleotide-binding</keyword>
<keyword evidence="4 6" id="KW-0630">Potassium</keyword>
<dbReference type="NCBIfam" id="TIGR00231">
    <property type="entry name" value="small_GTP"/>
    <property type="match status" value="1"/>
</dbReference>
<dbReference type="KEGG" id="ssdc:SSDC_01555"/>
<evidence type="ECO:0000259" key="9">
    <source>
        <dbReference type="Pfam" id="PF10396"/>
    </source>
</evidence>
<comment type="subunit">
    <text evidence="6">Homodimer. Heterotetramer of two MnmE and two MnmG subunits.</text>
</comment>
<feature type="binding site" evidence="6">
    <location>
        <position position="258"/>
    </location>
    <ligand>
        <name>K(+)</name>
        <dbReference type="ChEBI" id="CHEBI:29103"/>
    </ligand>
</feature>
<dbReference type="GO" id="GO:0046872">
    <property type="term" value="F:metal ion binding"/>
    <property type="evidence" value="ECO:0007669"/>
    <property type="project" value="UniProtKB-KW"/>
</dbReference>
<protein>
    <recommendedName>
        <fullName evidence="6">tRNA modification GTPase MnmE</fullName>
        <ecNumber evidence="6">3.6.-.-</ecNumber>
    </recommendedName>
</protein>
<dbReference type="PANTHER" id="PTHR42714">
    <property type="entry name" value="TRNA MODIFICATION GTPASE GTPBP3"/>
    <property type="match status" value="1"/>
</dbReference>
<dbReference type="InterPro" id="IPR027368">
    <property type="entry name" value="MnmE_dom2"/>
</dbReference>
<feature type="binding site" evidence="6">
    <location>
        <position position="127"/>
    </location>
    <ligand>
        <name>(6S)-5-formyl-5,6,7,8-tetrahydrofolate</name>
        <dbReference type="ChEBI" id="CHEBI:57457"/>
    </ligand>
</feature>
<dbReference type="Proteomes" id="UP000015216">
    <property type="component" value="Chromosome"/>
</dbReference>
<dbReference type="PATRIC" id="fig|669502.6.peg.300"/>
<evidence type="ECO:0000259" key="8">
    <source>
        <dbReference type="Pfam" id="PF01926"/>
    </source>
</evidence>
<feature type="binding site" evidence="6">
    <location>
        <begin position="234"/>
        <end position="239"/>
    </location>
    <ligand>
        <name>GTP</name>
        <dbReference type="ChEBI" id="CHEBI:37565"/>
    </ligand>
</feature>
<dbReference type="RefSeq" id="WP_020915571.1">
    <property type="nucleotide sequence ID" value="NC_021885.1"/>
</dbReference>
<feature type="domain" description="G" evidence="8">
    <location>
        <begin position="226"/>
        <end position="348"/>
    </location>
</feature>
<dbReference type="AlphaFoldDB" id="S5RM26"/>
<dbReference type="SUPFAM" id="SSF52540">
    <property type="entry name" value="P-loop containing nucleoside triphosphate hydrolases"/>
    <property type="match status" value="1"/>
</dbReference>
<organism evidence="11 12">
    <name type="scientific">Candidatus Profftella armatura</name>
    <dbReference type="NCBI Taxonomy" id="669502"/>
    <lineage>
        <taxon>Bacteria</taxon>
        <taxon>Pseudomonadati</taxon>
        <taxon>Pseudomonadota</taxon>
        <taxon>Betaproteobacteria</taxon>
        <taxon>Candidatus Profftella</taxon>
    </lineage>
</organism>
<keyword evidence="6" id="KW-0378">Hydrolase</keyword>
<evidence type="ECO:0000313" key="11">
    <source>
        <dbReference type="EMBL" id="AGS06996.1"/>
    </source>
</evidence>
<dbReference type="PRINTS" id="PR00449">
    <property type="entry name" value="RASTRNSFRMNG"/>
</dbReference>
<dbReference type="GO" id="GO:0005829">
    <property type="term" value="C:cytosol"/>
    <property type="evidence" value="ECO:0007669"/>
    <property type="project" value="TreeGrafter"/>
</dbReference>
<keyword evidence="5 6" id="KW-0342">GTP-binding</keyword>
<sequence>MLTKNSPIIGIATPPGRGGVGIIRLSGKNLWSIVEIVCKKTKKQLKPRFATYSSFFCKNNNIIDKGLVIYFKAPHSYTGEDVIELHGHGGPIILHMLLSSCLEIGKSIGLRLAMPGEFTKRAFLNNKLDLIQVEAIIDLINASTESAAKSAMISLSGKFSKLINILLDKLINLRTLIEFSFDFPEENQELILNKNDFFNELIKIKKKLLKIIQQGKKRALIRNGLNVVLIGQPNVGKSSLFNSLVGSDVAIVTSIAGTTRDKITKTIQINKFLFKITDTAGIPDINSKIKKNINEVEKIGIERTWVELKNSDIIIYVQDARYDKHTDFDKKIIKNFPMNIPVIYVWNKIDYSGHQKNINYKNNIANIYLSASKGIGINLLRNTLLDLIEKTQTIESSPYLARERHIHSLNEANYYLSCAIKIINQSEKNFEKNLELIAEDLRFCHEKLSSIIGKSTTNDLLDNIFSQFCIGK</sequence>